<gene>
    <name evidence="2" type="ORF">V5F32_15155</name>
</gene>
<keyword evidence="3" id="KW-1185">Reference proteome</keyword>
<dbReference type="PRINTS" id="PR00081">
    <property type="entry name" value="GDHRDH"/>
</dbReference>
<evidence type="ECO:0000313" key="3">
    <source>
        <dbReference type="Proteomes" id="UP001604002"/>
    </source>
</evidence>
<comment type="caution">
    <text evidence="2">The sequence shown here is derived from an EMBL/GenBank/DDBJ whole genome shotgun (WGS) entry which is preliminary data.</text>
</comment>
<dbReference type="Pfam" id="PF13561">
    <property type="entry name" value="adh_short_C2"/>
    <property type="match status" value="1"/>
</dbReference>
<dbReference type="SUPFAM" id="SSF51735">
    <property type="entry name" value="NAD(P)-binding Rossmann-fold domains"/>
    <property type="match status" value="1"/>
</dbReference>
<dbReference type="InterPro" id="IPR020904">
    <property type="entry name" value="Sc_DH/Rdtase_CS"/>
</dbReference>
<dbReference type="PANTHER" id="PTHR42760:SF40">
    <property type="entry name" value="3-OXOACYL-[ACYL-CARRIER-PROTEIN] REDUCTASE, CHLOROPLASTIC"/>
    <property type="match status" value="1"/>
</dbReference>
<dbReference type="PROSITE" id="PS00061">
    <property type="entry name" value="ADH_SHORT"/>
    <property type="match status" value="1"/>
</dbReference>
<name>A0ABW6ZXM8_9HYPH</name>
<proteinExistence type="inferred from homology"/>
<evidence type="ECO:0000313" key="2">
    <source>
        <dbReference type="EMBL" id="MFG1373511.1"/>
    </source>
</evidence>
<dbReference type="RefSeq" id="WP_393993270.1">
    <property type="nucleotide sequence ID" value="NZ_JBAFVH010000008.1"/>
</dbReference>
<evidence type="ECO:0000256" key="1">
    <source>
        <dbReference type="ARBA" id="ARBA00006484"/>
    </source>
</evidence>
<dbReference type="PANTHER" id="PTHR42760">
    <property type="entry name" value="SHORT-CHAIN DEHYDROGENASES/REDUCTASES FAMILY MEMBER"/>
    <property type="match status" value="1"/>
</dbReference>
<dbReference type="Proteomes" id="UP001604002">
    <property type="component" value="Unassembled WGS sequence"/>
</dbReference>
<dbReference type="InterPro" id="IPR036291">
    <property type="entry name" value="NAD(P)-bd_dom_sf"/>
</dbReference>
<organism evidence="2 3">
    <name type="scientific">Xanthobacter oligotrophicus</name>
    <dbReference type="NCBI Taxonomy" id="2607286"/>
    <lineage>
        <taxon>Bacteria</taxon>
        <taxon>Pseudomonadati</taxon>
        <taxon>Pseudomonadota</taxon>
        <taxon>Alphaproteobacteria</taxon>
        <taxon>Hyphomicrobiales</taxon>
        <taxon>Xanthobacteraceae</taxon>
        <taxon>Xanthobacter</taxon>
    </lineage>
</organism>
<dbReference type="PRINTS" id="PR00080">
    <property type="entry name" value="SDRFAMILY"/>
</dbReference>
<protein>
    <submittedName>
        <fullName evidence="2">SDR family oxidoreductase</fullName>
    </submittedName>
</protein>
<comment type="similarity">
    <text evidence="1">Belongs to the short-chain dehydrogenases/reductases (SDR) family.</text>
</comment>
<dbReference type="EMBL" id="JBAFVH010000008">
    <property type="protein sequence ID" value="MFG1373511.1"/>
    <property type="molecule type" value="Genomic_DNA"/>
</dbReference>
<sequence length="251" mass="26417">MSMQNGHQNGQKGKVAVVTGGGSGLGLACARRLAGQGFRVHALGKDLEIDLESEPAAAGNDAAFTFTDFDVTDEAAVVSFASRLDGVDVLINAAGIILHDMAEYAPAGFRRVIDVNLNGSQVMAWSLHDHLKARKGCVVNFASMWSTFGSGRNPAYSASKGAVLQLTRSLAVGWAADGIRVNAVAPGWIKTRMSVNAMSDPVRAEPIMRRIPLGQWGEPEDIAAAVSFLVSPEARYVTGAMLPVDGGYSIS</sequence>
<dbReference type="Gene3D" id="3.40.50.720">
    <property type="entry name" value="NAD(P)-binding Rossmann-like Domain"/>
    <property type="match status" value="1"/>
</dbReference>
<dbReference type="InterPro" id="IPR002347">
    <property type="entry name" value="SDR_fam"/>
</dbReference>
<accession>A0ABW6ZXM8</accession>
<reference evidence="2 3" key="1">
    <citation type="submission" date="2024-02" db="EMBL/GenBank/DDBJ databases">
        <title>Expansion and revision of Xanthobacter and proposal of Roseixanthobacter gen. nov.</title>
        <authorList>
            <person name="Soltysiak M.P.M."/>
            <person name="Jalihal A."/>
            <person name="Ory A."/>
            <person name="Chrisophersen C."/>
            <person name="Lee A.D."/>
            <person name="Boulton J."/>
            <person name="Springer M."/>
        </authorList>
    </citation>
    <scope>NUCLEOTIDE SEQUENCE [LARGE SCALE GENOMIC DNA]</scope>
    <source>
        <strain evidence="2 3">23A</strain>
    </source>
</reference>